<evidence type="ECO:0000313" key="1">
    <source>
        <dbReference type="EMBL" id="CAY80425.1"/>
    </source>
</evidence>
<evidence type="ECO:0000313" key="2">
    <source>
        <dbReference type="Proteomes" id="UP000000286"/>
    </source>
</evidence>
<dbReference type="OrthoDB" id="10303685at2759"/>
<organism evidence="1 2">
    <name type="scientific">Saccharomyces cerevisiae (strain Lalvin EC1118 / Prise de mousse)</name>
    <name type="common">Baker's yeast</name>
    <dbReference type="NCBI Taxonomy" id="643680"/>
    <lineage>
        <taxon>Eukaryota</taxon>
        <taxon>Fungi</taxon>
        <taxon>Dikarya</taxon>
        <taxon>Ascomycota</taxon>
        <taxon>Saccharomycotina</taxon>
        <taxon>Saccharomycetes</taxon>
        <taxon>Saccharomycetales</taxon>
        <taxon>Saccharomycetaceae</taxon>
        <taxon>Saccharomyces</taxon>
    </lineage>
</organism>
<gene>
    <name evidence="1" type="ORF">EC1118_1I12_1013g</name>
</gene>
<accession>C8ZAG2</accession>
<name>C8ZAG2_YEAS8</name>
<reference evidence="1 2" key="1">
    <citation type="journal article" date="2009" name="Proc. Natl. Acad. Sci. U.S.A.">
        <title>Eukaryote-to-eukaryote gene transfer events revealed by the genome sequence of the wine yeast Saccharomyces cerevisiae EC1118.</title>
        <authorList>
            <person name="Novo M."/>
            <person name="Bigey F."/>
            <person name="Beyne E."/>
            <person name="Galeote V."/>
            <person name="Gavory F."/>
            <person name="Mallet S."/>
            <person name="Cambot B."/>
            <person name="Legras J.L."/>
            <person name="Wincker P."/>
            <person name="Casaregola S."/>
            <person name="Dequin S."/>
        </authorList>
    </citation>
    <scope>NUCLEOTIDE SEQUENCE [LARGE SCALE GENOMIC DNA]</scope>
    <source>
        <strain evidence="2">Lalvin EC1118 / Prise de mousse</strain>
    </source>
</reference>
<dbReference type="Proteomes" id="UP000000286">
    <property type="component" value="Chromosome IX"/>
</dbReference>
<dbReference type="EMBL" id="FN393074">
    <property type="protein sequence ID" value="CAY80425.1"/>
    <property type="molecule type" value="Genomic_DNA"/>
</dbReference>
<protein>
    <submittedName>
        <fullName evidence="1">EC1118_1I12_1013p</fullName>
    </submittedName>
</protein>
<dbReference type="AlphaFoldDB" id="C8ZAG2"/>
<proteinExistence type="predicted"/>
<dbReference type="HOGENOM" id="CLU_2279652_0_0_1"/>
<sequence length="102" mass="11643">MSKIIKESTNFSRYLRTGGVLNSLRTTSKFVYINNNSYLTHGSFDSNVATIFNILEFNYINSSAKGSLLTYKSITFFCPRYFKKRPLGRHAKGKGKSDEKIL</sequence>